<comment type="caution">
    <text evidence="1">The sequence shown here is derived from an EMBL/GenBank/DDBJ whole genome shotgun (WGS) entry which is preliminary data.</text>
</comment>
<dbReference type="Proteomes" id="UP000075455">
    <property type="component" value="Unassembled WGS sequence"/>
</dbReference>
<dbReference type="AlphaFoldDB" id="A0A150L732"/>
<organism evidence="1 2">
    <name type="scientific">Saccharococcus caldoxylosilyticus</name>
    <dbReference type="NCBI Taxonomy" id="81408"/>
    <lineage>
        <taxon>Bacteria</taxon>
        <taxon>Bacillati</taxon>
        <taxon>Bacillota</taxon>
        <taxon>Bacilli</taxon>
        <taxon>Bacillales</taxon>
        <taxon>Anoxybacillaceae</taxon>
        <taxon>Saccharococcus</taxon>
    </lineage>
</organism>
<sequence length="55" mass="5941">MVDTSFSAGVGKHWLADWACEACPSPTVNALRTNLICPPAFPLGNYGRKAEFILC</sequence>
<evidence type="ECO:0000313" key="2">
    <source>
        <dbReference type="Proteomes" id="UP000075455"/>
    </source>
</evidence>
<gene>
    <name evidence="1" type="ORF">B4119_3558</name>
</gene>
<evidence type="ECO:0000313" key="1">
    <source>
        <dbReference type="EMBL" id="KYD07806.1"/>
    </source>
</evidence>
<reference evidence="1 2" key="1">
    <citation type="submission" date="2016-01" db="EMBL/GenBank/DDBJ databases">
        <title>Draft Genome Sequences of Seven Thermophilic Sporeformers Isolated from Foods.</title>
        <authorList>
            <person name="Berendsen E.M."/>
            <person name="Wells-Bennik M.H."/>
            <person name="Krawcyk A.O."/>
            <person name="De Jong A."/>
            <person name="Holsappel S."/>
            <person name="Eijlander R.T."/>
            <person name="Kuipers O.P."/>
        </authorList>
    </citation>
    <scope>NUCLEOTIDE SEQUENCE [LARGE SCALE GENOMIC DNA]</scope>
    <source>
        <strain evidence="1 2">B4119</strain>
    </source>
</reference>
<protein>
    <submittedName>
        <fullName evidence="1">Uncharacterized protein</fullName>
    </submittedName>
</protein>
<dbReference type="EMBL" id="LQYS01000114">
    <property type="protein sequence ID" value="KYD07806.1"/>
    <property type="molecule type" value="Genomic_DNA"/>
</dbReference>
<proteinExistence type="predicted"/>
<accession>A0A150L732</accession>
<dbReference type="STRING" id="81408.B4119_3558"/>
<name>A0A150L732_9BACL</name>